<keyword evidence="5" id="KW-1185">Reference proteome</keyword>
<feature type="region of interest" description="Disordered" evidence="1">
    <location>
        <begin position="517"/>
        <end position="588"/>
    </location>
</feature>
<organism evidence="4 5">
    <name type="scientific">Apiotrichum porosum</name>
    <dbReference type="NCBI Taxonomy" id="105984"/>
    <lineage>
        <taxon>Eukaryota</taxon>
        <taxon>Fungi</taxon>
        <taxon>Dikarya</taxon>
        <taxon>Basidiomycota</taxon>
        <taxon>Agaricomycotina</taxon>
        <taxon>Tremellomycetes</taxon>
        <taxon>Trichosporonales</taxon>
        <taxon>Trichosporonaceae</taxon>
        <taxon>Apiotrichum</taxon>
    </lineage>
</organism>
<feature type="transmembrane region" description="Helical" evidence="2">
    <location>
        <begin position="344"/>
        <end position="366"/>
    </location>
</feature>
<keyword evidence="3" id="KW-0732">Signal</keyword>
<proteinExistence type="predicted"/>
<dbReference type="STRING" id="105984.A0A427XWB5"/>
<dbReference type="Proteomes" id="UP000279236">
    <property type="component" value="Unassembled WGS sequence"/>
</dbReference>
<keyword evidence="2" id="KW-0472">Membrane</keyword>
<reference evidence="4 5" key="1">
    <citation type="submission" date="2018-11" db="EMBL/GenBank/DDBJ databases">
        <title>Genome sequence of Apiotrichum porosum DSM 27194.</title>
        <authorList>
            <person name="Aliyu H."/>
            <person name="Gorte O."/>
            <person name="Ochsenreither K."/>
        </authorList>
    </citation>
    <scope>NUCLEOTIDE SEQUENCE [LARGE SCALE GENOMIC DNA]</scope>
    <source>
        <strain evidence="4 5">DSM 27194</strain>
    </source>
</reference>
<dbReference type="GeneID" id="39591341"/>
<dbReference type="OrthoDB" id="2563047at2759"/>
<accession>A0A427XWB5</accession>
<feature type="chain" id="PRO_5019086729" description="Peptidase A1 domain-containing protein" evidence="3">
    <location>
        <begin position="21"/>
        <end position="588"/>
    </location>
</feature>
<evidence type="ECO:0008006" key="6">
    <source>
        <dbReference type="Google" id="ProtNLM"/>
    </source>
</evidence>
<gene>
    <name evidence="4" type="ORF">EHS24_006798</name>
</gene>
<evidence type="ECO:0000313" key="4">
    <source>
        <dbReference type="EMBL" id="RSH83140.1"/>
    </source>
</evidence>
<name>A0A427XWB5_9TREE</name>
<feature type="signal peptide" evidence="3">
    <location>
        <begin position="1"/>
        <end position="20"/>
    </location>
</feature>
<evidence type="ECO:0000256" key="2">
    <source>
        <dbReference type="SAM" id="Phobius"/>
    </source>
</evidence>
<dbReference type="RefSeq" id="XP_028477092.1">
    <property type="nucleotide sequence ID" value="XM_028622200.1"/>
</dbReference>
<dbReference type="EMBL" id="RSCE01000004">
    <property type="protein sequence ID" value="RSH83140.1"/>
    <property type="molecule type" value="Genomic_DNA"/>
</dbReference>
<sequence>MVSTMRLVATLAVLGASATAFEPNLKFNLTVPDTSGMIFYFNDVFLNNSVSWQTVFTDVPTPYVKGMVGFGTSKHVSFDGAAAAAMSLFVGTGLWWKGFIYNPTNQNLPTGFKMNGTDLADTIPTATGPVFIGKGSMPYGYYESLWYPMDNASTVTIESVTVELGMSSDKSSFDQVPSTTQMFVMPDGTLNEFYTNVENSNWTAYSDIAGVNGESNTKYSQLMGQSGARIQMTVPANTSFVMINGTSCPTCGITRMLWNPPLPYWSHKTWVEALMWNPYWVMDSIVHVATLDPTVQYTLDIMGETNPQYLVDGISLRSTTFWSGSDASNSTGGGGGGSSSNAALIGGVVGGVVGALLLAAGGFFFWRRSKKNKEKNNTQPDFEIEDQGTAFIPSPTVTPFNNQPVMAQTTGSGYPSSGASYGQHGYAPGPGSPGSGYEGPAMAAGGFAAGAAGMAGFAKAREHAAEGHRMSTGGVSSNSGYYDGEDFSGDASISGGSAVPMLSPASIHSGMMYNQHQDAGALSRPLPDPQEIQVPPSYDPTWSPPPSGSSVPHNVDQFSEAGRSSVSGAHLPPGADYPADVKSPRGPQ</sequence>
<keyword evidence="2" id="KW-1133">Transmembrane helix</keyword>
<evidence type="ECO:0000256" key="3">
    <source>
        <dbReference type="SAM" id="SignalP"/>
    </source>
</evidence>
<dbReference type="AlphaFoldDB" id="A0A427XWB5"/>
<comment type="caution">
    <text evidence="4">The sequence shown here is derived from an EMBL/GenBank/DDBJ whole genome shotgun (WGS) entry which is preliminary data.</text>
</comment>
<keyword evidence="2" id="KW-0812">Transmembrane</keyword>
<evidence type="ECO:0000256" key="1">
    <source>
        <dbReference type="SAM" id="MobiDB-lite"/>
    </source>
</evidence>
<evidence type="ECO:0000313" key="5">
    <source>
        <dbReference type="Proteomes" id="UP000279236"/>
    </source>
</evidence>
<protein>
    <recommendedName>
        <fullName evidence="6">Peptidase A1 domain-containing protein</fullName>
    </recommendedName>
</protein>